<evidence type="ECO:0000256" key="2">
    <source>
        <dbReference type="ARBA" id="ARBA00022741"/>
    </source>
</evidence>
<dbReference type="PRINTS" id="PR00300">
    <property type="entry name" value="CLPPROTEASEA"/>
</dbReference>
<dbReference type="Gene3D" id="3.40.50.300">
    <property type="entry name" value="P-loop containing nucleotide triphosphate hydrolases"/>
    <property type="match status" value="2"/>
</dbReference>
<dbReference type="Gene3D" id="1.10.8.60">
    <property type="match status" value="2"/>
</dbReference>
<dbReference type="GO" id="GO:0005737">
    <property type="term" value="C:cytoplasm"/>
    <property type="evidence" value="ECO:0007669"/>
    <property type="project" value="TreeGrafter"/>
</dbReference>
<dbReference type="GO" id="GO:0008233">
    <property type="term" value="F:peptidase activity"/>
    <property type="evidence" value="ECO:0007669"/>
    <property type="project" value="UniProtKB-KW"/>
</dbReference>
<dbReference type="InterPro" id="IPR003593">
    <property type="entry name" value="AAA+_ATPase"/>
</dbReference>
<name>A0A3N5BE25_9BACL</name>
<dbReference type="Pfam" id="PF17871">
    <property type="entry name" value="AAA_lid_9"/>
    <property type="match status" value="1"/>
</dbReference>
<accession>A0A3N5BE25</accession>
<evidence type="ECO:0000256" key="1">
    <source>
        <dbReference type="ARBA" id="ARBA00022737"/>
    </source>
</evidence>
<dbReference type="Gene3D" id="1.10.1780.10">
    <property type="entry name" value="Clp, N-terminal domain"/>
    <property type="match status" value="1"/>
</dbReference>
<dbReference type="InterPro" id="IPR027417">
    <property type="entry name" value="P-loop_NTPase"/>
</dbReference>
<dbReference type="GO" id="GO:0034605">
    <property type="term" value="P:cellular response to heat"/>
    <property type="evidence" value="ECO:0007669"/>
    <property type="project" value="TreeGrafter"/>
</dbReference>
<dbReference type="EMBL" id="RKRK01000004">
    <property type="protein sequence ID" value="RPF55169.1"/>
    <property type="molecule type" value="Genomic_DNA"/>
</dbReference>
<evidence type="ECO:0000256" key="3">
    <source>
        <dbReference type="ARBA" id="ARBA00022840"/>
    </source>
</evidence>
<dbReference type="RefSeq" id="WP_123808197.1">
    <property type="nucleotide sequence ID" value="NZ_RKRK01000004.1"/>
</dbReference>
<evidence type="ECO:0000256" key="4">
    <source>
        <dbReference type="ARBA" id="ARBA00023186"/>
    </source>
</evidence>
<sequence>MNCMNRVEYEVTRECNEALNILETQCKNKSLIQTEDILLAIISAQDTGAGYSLGRHSITRSKVSKMLDSAIVVRDRTVIEVSEGLFSATSEHVKKIKENDLEFINEPPSDISINGIDLCVSEHVKAIFDAADEFRVQLSLDSGMDTYYLLVAIVENEECNAHHLLNKLMATYYSDYRVDLKDNFSIRYSMLNRKYDGHVKRKKQDKEIEDNRLTNKLENPNYSLLRDISTDLTECAKNGQLPNVIGRDDEIDQIVHTICRKNKNNAVLIGPGGVGKSAIVEGLANKIALGDIKPLDSMKILQFSMADLHDKYQDRVLNKFKEEISSEKDIILFIDEIHMLGDHKRMTDIFKPLMARGDFTIIGATTPNEWNRNIANDQALVRRFEKVYVEEPTIEDTIKIVSDTIHSYENYHQVTVPKEVIEAAVILSSDYLTEEYMPDSVFTLIDNACTMCKLDQQLDIDHNLDRWYIDERKKLLKEVDKLAAIKFNEAAVEEKRLELKKLEEQYNIKVNDYDKKEYPIKLSFEYLKQVIQKKVDRNIPDYVIQDQKARKQEEFNRLQTLNTQMQKQIIGQSEAVDIVSKAVIRSKTGFRDQSKPIGVFMFVGTTGVGKTETAKVLAKTMYGREDEYIRFDMSEYQAAHEVSKLIGAPPGYVGYGSSGELTKQVSNKPKSVILFDEIEKAHPKVYDILLQVFDDGRLTDSMGKVVDFTETIIILTSNIGASDIKHRKQVGFGAPELSELDYGTVTMSTQEAINDYFRPEFINRIDEIVTFKPFDVDSIYKITELELNKKFEAIEEMGFKVSYDRKLIDFIVTSFYDPVNGARPIKRGITKSVDDKLSELVIEGLLNEGDKVSFSASKSRIEVTIESKSKGGDEGFIGQSDEVGSR</sequence>
<dbReference type="FunFam" id="3.40.50.300:FF:000025">
    <property type="entry name" value="ATP-dependent Clp protease subunit"/>
    <property type="match status" value="1"/>
</dbReference>
<keyword evidence="2" id="KW-0547">Nucleotide-binding</keyword>
<dbReference type="InterPro" id="IPR019489">
    <property type="entry name" value="Clp_ATPase_C"/>
</dbReference>
<evidence type="ECO:0000259" key="6">
    <source>
        <dbReference type="SMART" id="SM00382"/>
    </source>
</evidence>
<feature type="coiled-coil region" evidence="5">
    <location>
        <begin position="485"/>
        <end position="512"/>
    </location>
</feature>
<dbReference type="InterPro" id="IPR041546">
    <property type="entry name" value="ClpA/ClpB_AAA_lid"/>
</dbReference>
<dbReference type="CDD" id="cd19499">
    <property type="entry name" value="RecA-like_ClpB_Hsp104-like"/>
    <property type="match status" value="1"/>
</dbReference>
<dbReference type="InterPro" id="IPR001270">
    <property type="entry name" value="ClpA/B"/>
</dbReference>
<dbReference type="Pfam" id="PF07724">
    <property type="entry name" value="AAA_2"/>
    <property type="match status" value="1"/>
</dbReference>
<keyword evidence="8" id="KW-0645">Protease</keyword>
<dbReference type="SMART" id="SM00382">
    <property type="entry name" value="AAA"/>
    <property type="match status" value="2"/>
</dbReference>
<dbReference type="GO" id="GO:0006508">
    <property type="term" value="P:proteolysis"/>
    <property type="evidence" value="ECO:0007669"/>
    <property type="project" value="UniProtKB-KW"/>
</dbReference>
<feature type="domain" description="Clp ATPase C-terminal" evidence="7">
    <location>
        <begin position="774"/>
        <end position="863"/>
    </location>
</feature>
<evidence type="ECO:0000313" key="9">
    <source>
        <dbReference type="Proteomes" id="UP000277108"/>
    </source>
</evidence>
<keyword evidence="4" id="KW-0143">Chaperone</keyword>
<dbReference type="Pfam" id="PF00004">
    <property type="entry name" value="AAA"/>
    <property type="match status" value="1"/>
</dbReference>
<dbReference type="PANTHER" id="PTHR11638">
    <property type="entry name" value="ATP-DEPENDENT CLP PROTEASE"/>
    <property type="match status" value="1"/>
</dbReference>
<gene>
    <name evidence="8" type="ORF">EDD62_1494</name>
</gene>
<organism evidence="8 9">
    <name type="scientific">Abyssicoccus albus</name>
    <dbReference type="NCBI Taxonomy" id="1817405"/>
    <lineage>
        <taxon>Bacteria</taxon>
        <taxon>Bacillati</taxon>
        <taxon>Bacillota</taxon>
        <taxon>Bacilli</taxon>
        <taxon>Bacillales</taxon>
        <taxon>Abyssicoccaceae</taxon>
    </lineage>
</organism>
<feature type="domain" description="AAA+ ATPase" evidence="6">
    <location>
        <begin position="596"/>
        <end position="736"/>
    </location>
</feature>
<dbReference type="InterPro" id="IPR050130">
    <property type="entry name" value="ClpA_ClpB"/>
</dbReference>
<keyword evidence="8" id="KW-0378">Hydrolase</keyword>
<dbReference type="OrthoDB" id="2207457at2"/>
<dbReference type="InterPro" id="IPR003959">
    <property type="entry name" value="ATPase_AAA_core"/>
</dbReference>
<proteinExistence type="predicted"/>
<keyword evidence="5" id="KW-0175">Coiled coil</keyword>
<evidence type="ECO:0000313" key="8">
    <source>
        <dbReference type="EMBL" id="RPF55169.1"/>
    </source>
</evidence>
<dbReference type="PANTHER" id="PTHR11638:SF18">
    <property type="entry name" value="HEAT SHOCK PROTEIN 104"/>
    <property type="match status" value="1"/>
</dbReference>
<dbReference type="Pfam" id="PF10431">
    <property type="entry name" value="ClpB_D2-small"/>
    <property type="match status" value="1"/>
</dbReference>
<keyword evidence="1" id="KW-0677">Repeat</keyword>
<dbReference type="GO" id="GO:0005524">
    <property type="term" value="F:ATP binding"/>
    <property type="evidence" value="ECO:0007669"/>
    <property type="project" value="UniProtKB-KW"/>
</dbReference>
<dbReference type="CDD" id="cd00009">
    <property type="entry name" value="AAA"/>
    <property type="match status" value="1"/>
</dbReference>
<evidence type="ECO:0000259" key="7">
    <source>
        <dbReference type="SMART" id="SM01086"/>
    </source>
</evidence>
<evidence type="ECO:0000256" key="5">
    <source>
        <dbReference type="SAM" id="Coils"/>
    </source>
</evidence>
<keyword evidence="9" id="KW-1185">Reference proteome</keyword>
<dbReference type="SMART" id="SM01086">
    <property type="entry name" value="ClpB_D2-small"/>
    <property type="match status" value="1"/>
</dbReference>
<dbReference type="SUPFAM" id="SSF52540">
    <property type="entry name" value="P-loop containing nucleoside triphosphate hydrolases"/>
    <property type="match status" value="2"/>
</dbReference>
<dbReference type="AlphaFoldDB" id="A0A3N5BE25"/>
<dbReference type="InterPro" id="IPR036628">
    <property type="entry name" value="Clp_N_dom_sf"/>
</dbReference>
<keyword evidence="3 8" id="KW-0067">ATP-binding</keyword>
<reference evidence="8 9" key="1">
    <citation type="submission" date="2018-11" db="EMBL/GenBank/DDBJ databases">
        <title>Genomic Encyclopedia of Type Strains, Phase IV (KMG-IV): sequencing the most valuable type-strain genomes for metagenomic binning, comparative biology and taxonomic classification.</title>
        <authorList>
            <person name="Goeker M."/>
        </authorList>
    </citation>
    <scope>NUCLEOTIDE SEQUENCE [LARGE SCALE GENOMIC DNA]</scope>
    <source>
        <strain evidence="8 9">DSM 29158</strain>
    </source>
</reference>
<comment type="caution">
    <text evidence="8">The sequence shown here is derived from an EMBL/GenBank/DDBJ whole genome shotgun (WGS) entry which is preliminary data.</text>
</comment>
<feature type="domain" description="AAA+ ATPase" evidence="6">
    <location>
        <begin position="262"/>
        <end position="395"/>
    </location>
</feature>
<dbReference type="GO" id="GO:0016887">
    <property type="term" value="F:ATP hydrolysis activity"/>
    <property type="evidence" value="ECO:0007669"/>
    <property type="project" value="InterPro"/>
</dbReference>
<dbReference type="Proteomes" id="UP000277108">
    <property type="component" value="Unassembled WGS sequence"/>
</dbReference>
<protein>
    <submittedName>
        <fullName evidence="8">ATP-dependent Clp protease ATP-binding subunit ClpC</fullName>
    </submittedName>
</protein>